<reference evidence="4" key="3">
    <citation type="submission" date="2022-10" db="EMBL/GenBank/DDBJ databases">
        <authorList>
            <person name="Wei X."/>
        </authorList>
    </citation>
    <scope>NUCLEOTIDE SEQUENCE</scope>
    <source>
        <strain evidence="4">SD2</strain>
    </source>
</reference>
<dbReference type="Gene3D" id="1.10.10.10">
    <property type="entry name" value="Winged helix-like DNA-binding domain superfamily/Winged helix DNA-binding domain"/>
    <property type="match status" value="1"/>
</dbReference>
<name>A0A3B0PCN1_MYCSY</name>
<dbReference type="PANTHER" id="PTHR40083:SF1">
    <property type="entry name" value="UPF0122 PROTEIN YLXM"/>
    <property type="match status" value="1"/>
</dbReference>
<dbReference type="Proteomes" id="UP000259328">
    <property type="component" value="Chromosome"/>
</dbReference>
<evidence type="ECO:0000313" key="4">
    <source>
        <dbReference type="EMBL" id="UZW64627.1"/>
    </source>
</evidence>
<reference evidence="3" key="1">
    <citation type="submission" date="2018-06" db="EMBL/GenBank/DDBJ databases">
        <authorList>
            <consortium name="Pathogen Informatics"/>
            <person name="Doyle S."/>
        </authorList>
    </citation>
    <scope>NUCLEOTIDE SEQUENCE</scope>
    <source>
        <strain evidence="3">NCTC10124</strain>
    </source>
</reference>
<sequence>MSKKNFEDLNLYLMLFDKYSFLLTQNQKQIFQLYFHEDLSYSEIAKILVTSRTNVYDSINKTLKKLIKLEEKFKKEY</sequence>
<dbReference type="SUPFAM" id="SSF88659">
    <property type="entry name" value="Sigma3 and sigma4 domains of RNA polymerase sigma factors"/>
    <property type="match status" value="1"/>
</dbReference>
<evidence type="ECO:0000256" key="2">
    <source>
        <dbReference type="ARBA" id="ARBA00024764"/>
    </source>
</evidence>
<dbReference type="AlphaFoldDB" id="A0A3B0PCN1"/>
<dbReference type="InterPro" id="IPR036388">
    <property type="entry name" value="WH-like_DNA-bd_sf"/>
</dbReference>
<comment type="similarity">
    <text evidence="1">Belongs to the UPF0122 family.</text>
</comment>
<dbReference type="OMA" id="FELYFFQ"/>
<dbReference type="InterPro" id="IPR013324">
    <property type="entry name" value="RNA_pol_sigma_r3/r4-like"/>
</dbReference>
<evidence type="ECO:0000313" key="5">
    <source>
        <dbReference type="Proteomes" id="UP000259328"/>
    </source>
</evidence>
<gene>
    <name evidence="3" type="ORF">NCTC10124_00279</name>
    <name evidence="4" type="ORF">OIE46_00845</name>
</gene>
<proteinExistence type="inferred from homology"/>
<dbReference type="PANTHER" id="PTHR40083">
    <property type="entry name" value="UPF0122 PROTEIN CBO2450/CLC_2298"/>
    <property type="match status" value="1"/>
</dbReference>
<organism evidence="3 5">
    <name type="scientific">Mycoplasmopsis synoviae</name>
    <name type="common">Mycoplasma synoviae</name>
    <dbReference type="NCBI Taxonomy" id="2109"/>
    <lineage>
        <taxon>Bacteria</taxon>
        <taxon>Bacillati</taxon>
        <taxon>Mycoplasmatota</taxon>
        <taxon>Mycoplasmoidales</taxon>
        <taxon>Metamycoplasmataceae</taxon>
        <taxon>Mycoplasmopsis</taxon>
    </lineage>
</organism>
<reference evidence="5" key="2">
    <citation type="submission" date="2018-06" db="EMBL/GenBank/DDBJ databases">
        <authorList>
            <consortium name="Pathogen Informatics"/>
        </authorList>
    </citation>
    <scope>NUCLEOTIDE SEQUENCE [LARGE SCALE GENOMIC DNA]</scope>
    <source>
        <strain evidence="5">NCTC10124</strain>
    </source>
</reference>
<dbReference type="Pfam" id="PF04297">
    <property type="entry name" value="UPF0122"/>
    <property type="match status" value="1"/>
</dbReference>
<accession>A0A3B0PCN1</accession>
<comment type="function">
    <text evidence="2">Might take part in the signal recognition particle (SRP) pathway. This is inferred from the conservation of its genetic proximity to ftsY/ffh. May be a regulatory protein.</text>
</comment>
<dbReference type="EMBL" id="LS991953">
    <property type="protein sequence ID" value="SYV92555.1"/>
    <property type="molecule type" value="Genomic_DNA"/>
</dbReference>
<dbReference type="EMBL" id="CP107525">
    <property type="protein sequence ID" value="UZW64627.1"/>
    <property type="molecule type" value="Genomic_DNA"/>
</dbReference>
<dbReference type="GeneID" id="93529957"/>
<reference evidence="4" key="4">
    <citation type="submission" date="2022-11" db="EMBL/GenBank/DDBJ databases">
        <title>complete genomes of mycoplasma synoviae ZX313 strain and SD2 strain.</title>
        <authorList>
            <person name="Zhong Q."/>
        </authorList>
    </citation>
    <scope>NUCLEOTIDE SEQUENCE</scope>
    <source>
        <strain evidence="4">SD2</strain>
    </source>
</reference>
<dbReference type="InterPro" id="IPR007394">
    <property type="entry name" value="UPF0122"/>
</dbReference>
<protein>
    <submittedName>
        <fullName evidence="3">Sigma-70 factor-like HTH protein</fullName>
    </submittedName>
</protein>
<dbReference type="RefSeq" id="WP_011283309.1">
    <property type="nucleotide sequence ID" value="NZ_CP034544.1"/>
</dbReference>
<dbReference type="Proteomes" id="UP001164481">
    <property type="component" value="Chromosome"/>
</dbReference>
<evidence type="ECO:0000313" key="3">
    <source>
        <dbReference type="EMBL" id="SYV92555.1"/>
    </source>
</evidence>
<evidence type="ECO:0000256" key="1">
    <source>
        <dbReference type="ARBA" id="ARBA00008720"/>
    </source>
</evidence>